<evidence type="ECO:0000313" key="1">
    <source>
        <dbReference type="EMBL" id="MQL87502.1"/>
    </source>
</evidence>
<dbReference type="Proteomes" id="UP000652761">
    <property type="component" value="Unassembled WGS sequence"/>
</dbReference>
<proteinExistence type="predicted"/>
<accession>A0A843UML7</accession>
<gene>
    <name evidence="1" type="ORF">Taro_020045</name>
</gene>
<comment type="caution">
    <text evidence="1">The sequence shown here is derived from an EMBL/GenBank/DDBJ whole genome shotgun (WGS) entry which is preliminary data.</text>
</comment>
<sequence>MLKVLVVEVAPHSCRWHDRGAWSEEESFVRCSAPEGLSRERGCYSLPGTPVLMHLRGSVRGDECTRVADSGVEGKMVVRLLSRGRVRTGRRRRGGSRDPHS</sequence>
<name>A0A843UML7_COLES</name>
<keyword evidence="2" id="KW-1185">Reference proteome</keyword>
<dbReference type="AlphaFoldDB" id="A0A843UML7"/>
<reference evidence="1" key="1">
    <citation type="submission" date="2017-07" db="EMBL/GenBank/DDBJ databases">
        <title>Taro Niue Genome Assembly and Annotation.</title>
        <authorList>
            <person name="Atibalentja N."/>
            <person name="Keating K."/>
            <person name="Fields C.J."/>
        </authorList>
    </citation>
    <scope>NUCLEOTIDE SEQUENCE</scope>
    <source>
        <strain evidence="1">Niue_2</strain>
        <tissue evidence="1">Leaf</tissue>
    </source>
</reference>
<organism evidence="1 2">
    <name type="scientific">Colocasia esculenta</name>
    <name type="common">Wild taro</name>
    <name type="synonym">Arum esculentum</name>
    <dbReference type="NCBI Taxonomy" id="4460"/>
    <lineage>
        <taxon>Eukaryota</taxon>
        <taxon>Viridiplantae</taxon>
        <taxon>Streptophyta</taxon>
        <taxon>Embryophyta</taxon>
        <taxon>Tracheophyta</taxon>
        <taxon>Spermatophyta</taxon>
        <taxon>Magnoliopsida</taxon>
        <taxon>Liliopsida</taxon>
        <taxon>Araceae</taxon>
        <taxon>Aroideae</taxon>
        <taxon>Colocasieae</taxon>
        <taxon>Colocasia</taxon>
    </lineage>
</organism>
<protein>
    <submittedName>
        <fullName evidence="1">Uncharacterized protein</fullName>
    </submittedName>
</protein>
<dbReference type="EMBL" id="NMUH01000982">
    <property type="protein sequence ID" value="MQL87502.1"/>
    <property type="molecule type" value="Genomic_DNA"/>
</dbReference>
<evidence type="ECO:0000313" key="2">
    <source>
        <dbReference type="Proteomes" id="UP000652761"/>
    </source>
</evidence>